<dbReference type="InterPro" id="IPR033690">
    <property type="entry name" value="Adenylat_kinase_CS"/>
</dbReference>
<evidence type="ECO:0000313" key="9">
    <source>
        <dbReference type="EMBL" id="AXA36235.1"/>
    </source>
</evidence>
<gene>
    <name evidence="5" type="primary">adk</name>
    <name evidence="9" type="ORF">BRCON_1458</name>
</gene>
<dbReference type="PANTHER" id="PTHR23359">
    <property type="entry name" value="NUCLEOTIDE KINASE"/>
    <property type="match status" value="1"/>
</dbReference>
<dbReference type="NCBIfam" id="TIGR01351">
    <property type="entry name" value="adk"/>
    <property type="match status" value="1"/>
</dbReference>
<keyword evidence="5" id="KW-0862">Zinc</keyword>
<dbReference type="CDD" id="cd01428">
    <property type="entry name" value="ADK"/>
    <property type="match status" value="1"/>
</dbReference>
<keyword evidence="1 5" id="KW-0808">Transferase</keyword>
<dbReference type="InterPro" id="IPR000850">
    <property type="entry name" value="Adenylat/UMP-CMP_kin"/>
</dbReference>
<evidence type="ECO:0000259" key="8">
    <source>
        <dbReference type="Pfam" id="PF05191"/>
    </source>
</evidence>
<keyword evidence="4 5" id="KW-0418">Kinase</keyword>
<feature type="binding site" evidence="5">
    <location>
        <position position="159"/>
    </location>
    <ligand>
        <name>ATP</name>
        <dbReference type="ChEBI" id="CHEBI:30616"/>
    </ligand>
</feature>
<dbReference type="Gene3D" id="3.40.50.300">
    <property type="entry name" value="P-loop containing nucleotide triphosphate hydrolases"/>
    <property type="match status" value="1"/>
</dbReference>
<dbReference type="InterPro" id="IPR007862">
    <property type="entry name" value="Adenylate_kinase_lid-dom"/>
</dbReference>
<dbReference type="GO" id="GO:0008270">
    <property type="term" value="F:zinc ion binding"/>
    <property type="evidence" value="ECO:0007669"/>
    <property type="project" value="UniProtKB-UniRule"/>
</dbReference>
<comment type="subunit">
    <text evidence="5 7">Monomer.</text>
</comment>
<dbReference type="FunFam" id="3.40.50.300:FF:000106">
    <property type="entry name" value="Adenylate kinase mitochondrial"/>
    <property type="match status" value="1"/>
</dbReference>
<dbReference type="AlphaFoldDB" id="A0A2Z4Y769"/>
<evidence type="ECO:0000256" key="4">
    <source>
        <dbReference type="ARBA" id="ARBA00022777"/>
    </source>
</evidence>
<feature type="binding site" evidence="5">
    <location>
        <position position="192"/>
    </location>
    <ligand>
        <name>AMP</name>
        <dbReference type="ChEBI" id="CHEBI:456215"/>
    </ligand>
</feature>
<keyword evidence="5 7" id="KW-0067">ATP-binding</keyword>
<dbReference type="InterPro" id="IPR027417">
    <property type="entry name" value="P-loop_NTPase"/>
</dbReference>
<sequence length="249" mass="27553">MSSAGACTAWIQGGTQPCDRTDPPPARPYRLVLLGAPGVGKGTQAELLSERLKACQLSTGEIFRAARAADPATLSPAMLDALGYMKRGELVPDETVIALVRERTACLKCKYGFLLDGFPRTVPQAEALEEILHENGLELDAVLNYELPVEETVARLSGRRTCRVCKTTYHVVTKPPRNENVCDKCGGDLYQREDDRPESIRVRLQAYEESTAPLTKYFQKLGILINIPATGSPQQVFERTMTWLNERRG</sequence>
<comment type="pathway">
    <text evidence="5">Purine metabolism; AMP biosynthesis via salvage pathway; AMP from ADP: step 1/1.</text>
</comment>
<keyword evidence="5" id="KW-0479">Metal-binding</keyword>
<comment type="domain">
    <text evidence="5">Consists of three domains, a large central CORE domain and two small peripheral domains, NMPbind and LID, which undergo movements during catalysis. The LID domain closes over the site of phosphoryl transfer upon ATP binding. Assembling and dissambling the active center during each catalytic cycle provides an effective means to prevent ATP hydrolysis. Some bacteria have evolved a zinc-coordinating structure that stabilizes the LID domain.</text>
</comment>
<evidence type="ECO:0000256" key="6">
    <source>
        <dbReference type="RuleBase" id="RU003330"/>
    </source>
</evidence>
<reference evidence="9 10" key="1">
    <citation type="submission" date="2018-05" db="EMBL/GenBank/DDBJ databases">
        <title>A metagenomic window into the 2 km-deep terrestrial subsurface aquifer revealed taxonomically and functionally diverse microbial community comprising novel uncultured bacterial lineages.</title>
        <authorList>
            <person name="Kadnikov V.V."/>
            <person name="Mardanov A.V."/>
            <person name="Beletsky A.V."/>
            <person name="Banks D."/>
            <person name="Pimenov N.V."/>
            <person name="Frank Y.A."/>
            <person name="Karnachuk O.V."/>
            <person name="Ravin N.V."/>
        </authorList>
    </citation>
    <scope>NUCLEOTIDE SEQUENCE [LARGE SCALE GENOMIC DNA]</scope>
    <source>
        <strain evidence="9">BY</strain>
    </source>
</reference>
<dbReference type="SUPFAM" id="SSF52540">
    <property type="entry name" value="P-loop containing nucleoside triphosphate hydrolases"/>
    <property type="match status" value="1"/>
</dbReference>
<dbReference type="EC" id="2.7.4.3" evidence="5 7"/>
<comment type="catalytic activity">
    <reaction evidence="5 7">
        <text>AMP + ATP = 2 ADP</text>
        <dbReference type="Rhea" id="RHEA:12973"/>
        <dbReference type="ChEBI" id="CHEBI:30616"/>
        <dbReference type="ChEBI" id="CHEBI:456215"/>
        <dbReference type="ChEBI" id="CHEBI:456216"/>
        <dbReference type="EC" id="2.7.4.3"/>
    </reaction>
</comment>
<feature type="binding site" evidence="5">
    <location>
        <position position="64"/>
    </location>
    <ligand>
        <name>AMP</name>
        <dbReference type="ChEBI" id="CHEBI:456215"/>
    </ligand>
</feature>
<dbReference type="Pfam" id="PF00406">
    <property type="entry name" value="ADK"/>
    <property type="match status" value="1"/>
</dbReference>
<feature type="binding site" evidence="5">
    <location>
        <begin position="117"/>
        <end position="120"/>
    </location>
    <ligand>
        <name>AMP</name>
        <dbReference type="ChEBI" id="CHEBI:456215"/>
    </ligand>
</feature>
<dbReference type="GO" id="GO:0005524">
    <property type="term" value="F:ATP binding"/>
    <property type="evidence" value="ECO:0007669"/>
    <property type="project" value="UniProtKB-UniRule"/>
</dbReference>
<dbReference type="HAMAP" id="MF_00235">
    <property type="entry name" value="Adenylate_kinase_Adk"/>
    <property type="match status" value="1"/>
</dbReference>
<feature type="domain" description="Adenylate kinase active site lid" evidence="8">
    <location>
        <begin position="159"/>
        <end position="194"/>
    </location>
</feature>
<organism evidence="9 10">
    <name type="scientific">Sumerlaea chitinivorans</name>
    <dbReference type="NCBI Taxonomy" id="2250252"/>
    <lineage>
        <taxon>Bacteria</taxon>
        <taxon>Candidatus Sumerlaeota</taxon>
        <taxon>Candidatus Sumerlaeia</taxon>
        <taxon>Candidatus Sumerlaeales</taxon>
        <taxon>Candidatus Sumerlaeaceae</taxon>
        <taxon>Candidatus Sumerlaea</taxon>
    </lineage>
</organism>
<dbReference type="UniPathway" id="UPA00588">
    <property type="reaction ID" value="UER00649"/>
</dbReference>
<comment type="similarity">
    <text evidence="5 6">Belongs to the adenylate kinase family.</text>
</comment>
<feature type="binding site" evidence="5">
    <location>
        <begin position="38"/>
        <end position="43"/>
    </location>
    <ligand>
        <name>ATP</name>
        <dbReference type="ChEBI" id="CHEBI:30616"/>
    </ligand>
</feature>
<accession>A0A2Z4Y769</accession>
<evidence type="ECO:0000256" key="5">
    <source>
        <dbReference type="HAMAP-Rule" id="MF_00235"/>
    </source>
</evidence>
<comment type="function">
    <text evidence="5">Catalyzes the reversible transfer of the terminal phosphate group between ATP and AMP. Plays an important role in cellular energy homeostasis and in adenine nucleotide metabolism.</text>
</comment>
<feature type="binding site" evidence="5">
    <location>
        <position position="185"/>
    </location>
    <ligand>
        <name>Zn(2+)</name>
        <dbReference type="ChEBI" id="CHEBI:29105"/>
        <note>structural</note>
    </ligand>
</feature>
<dbReference type="PRINTS" id="PR00094">
    <property type="entry name" value="ADENYLTKNASE"/>
</dbReference>
<feature type="binding site" evidence="5">
    <location>
        <position position="162"/>
    </location>
    <ligand>
        <name>Zn(2+)</name>
        <dbReference type="ChEBI" id="CHEBI:29105"/>
        <note>structural</note>
    </ligand>
</feature>
<comment type="caution">
    <text evidence="5">Lacks conserved residue(s) required for the propagation of feature annotation.</text>
</comment>
<dbReference type="GO" id="GO:0004017">
    <property type="term" value="F:AMP kinase activity"/>
    <property type="evidence" value="ECO:0007669"/>
    <property type="project" value="UniProtKB-UniRule"/>
</dbReference>
<dbReference type="GO" id="GO:0044209">
    <property type="term" value="P:AMP salvage"/>
    <property type="evidence" value="ECO:0007669"/>
    <property type="project" value="UniProtKB-UniRule"/>
</dbReference>
<dbReference type="Proteomes" id="UP000262583">
    <property type="component" value="Chromosome"/>
</dbReference>
<feature type="binding site" evidence="5">
    <location>
        <position position="59"/>
    </location>
    <ligand>
        <name>AMP</name>
        <dbReference type="ChEBI" id="CHEBI:456215"/>
    </ligand>
</feature>
<name>A0A2Z4Y769_SUMC1</name>
<feature type="binding site" evidence="5">
    <location>
        <position position="165"/>
    </location>
    <ligand>
        <name>Zn(2+)</name>
        <dbReference type="ChEBI" id="CHEBI:29105"/>
        <note>structural</note>
    </ligand>
</feature>
<proteinExistence type="inferred from homology"/>
<dbReference type="GO" id="GO:0005737">
    <property type="term" value="C:cytoplasm"/>
    <property type="evidence" value="ECO:0007669"/>
    <property type="project" value="UniProtKB-SubCell"/>
</dbReference>
<keyword evidence="2 5" id="KW-0545">Nucleotide biosynthesis</keyword>
<protein>
    <recommendedName>
        <fullName evidence="5 7">Adenylate kinase</fullName>
        <shortName evidence="5">AK</shortName>
        <ecNumber evidence="5 7">2.7.4.3</ecNumber>
    </recommendedName>
    <alternativeName>
        <fullName evidence="5">ATP-AMP transphosphorylase</fullName>
    </alternativeName>
    <alternativeName>
        <fullName evidence="5">ATP:AMP phosphotransferase</fullName>
    </alternativeName>
    <alternativeName>
        <fullName evidence="5">Adenylate monophosphate kinase</fullName>
    </alternativeName>
</protein>
<feature type="binding site" evidence="5">
    <location>
        <begin position="168"/>
        <end position="169"/>
    </location>
    <ligand>
        <name>ATP</name>
        <dbReference type="ChEBI" id="CHEBI:30616"/>
    </ligand>
</feature>
<feature type="region of interest" description="LID" evidence="5">
    <location>
        <begin position="158"/>
        <end position="195"/>
    </location>
</feature>
<feature type="binding site" evidence="5">
    <location>
        <begin position="89"/>
        <end position="91"/>
    </location>
    <ligand>
        <name>AMP</name>
        <dbReference type="ChEBI" id="CHEBI:456215"/>
    </ligand>
</feature>
<evidence type="ECO:0000256" key="1">
    <source>
        <dbReference type="ARBA" id="ARBA00022679"/>
    </source>
</evidence>
<feature type="binding site" evidence="5">
    <location>
        <position position="124"/>
    </location>
    <ligand>
        <name>AMP</name>
        <dbReference type="ChEBI" id="CHEBI:456215"/>
    </ligand>
</feature>
<evidence type="ECO:0000313" key="10">
    <source>
        <dbReference type="Proteomes" id="UP000262583"/>
    </source>
</evidence>
<dbReference type="PROSITE" id="PS00113">
    <property type="entry name" value="ADENYLATE_KINASE"/>
    <property type="match status" value="1"/>
</dbReference>
<evidence type="ECO:0000256" key="3">
    <source>
        <dbReference type="ARBA" id="ARBA00022741"/>
    </source>
</evidence>
<keyword evidence="5" id="KW-0963">Cytoplasm</keyword>
<dbReference type="Pfam" id="PF05191">
    <property type="entry name" value="ADK_lid"/>
    <property type="match status" value="1"/>
</dbReference>
<dbReference type="KEGG" id="schv:BRCON_1458"/>
<dbReference type="EMBL" id="CP030759">
    <property type="protein sequence ID" value="AXA36235.1"/>
    <property type="molecule type" value="Genomic_DNA"/>
</dbReference>
<evidence type="ECO:0000256" key="2">
    <source>
        <dbReference type="ARBA" id="ARBA00022727"/>
    </source>
</evidence>
<keyword evidence="3 5" id="KW-0547">Nucleotide-binding</keyword>
<feature type="binding site" evidence="5">
    <location>
        <position position="231"/>
    </location>
    <ligand>
        <name>ATP</name>
        <dbReference type="ChEBI" id="CHEBI:30616"/>
    </ligand>
</feature>
<evidence type="ECO:0000256" key="7">
    <source>
        <dbReference type="RuleBase" id="RU003331"/>
    </source>
</evidence>
<comment type="subcellular location">
    <subcellularLocation>
        <location evidence="5 7">Cytoplasm</location>
    </subcellularLocation>
</comment>
<feature type="binding site" evidence="5">
    <location>
        <position position="203"/>
    </location>
    <ligand>
        <name>AMP</name>
        <dbReference type="ChEBI" id="CHEBI:456215"/>
    </ligand>
</feature>
<feature type="binding site" evidence="5">
    <location>
        <position position="182"/>
    </location>
    <ligand>
        <name>Zn(2+)</name>
        <dbReference type="ChEBI" id="CHEBI:29105"/>
        <note>structural</note>
    </ligand>
</feature>
<dbReference type="InterPro" id="IPR006259">
    <property type="entry name" value="Adenyl_kin_sub"/>
</dbReference>